<dbReference type="InterPro" id="IPR035979">
    <property type="entry name" value="RBD_domain_sf"/>
</dbReference>
<keyword evidence="6" id="KW-0597">Phosphoprotein</keyword>
<dbReference type="Proteomes" id="UP000242188">
    <property type="component" value="Unassembled WGS sequence"/>
</dbReference>
<reference evidence="14 15" key="1">
    <citation type="journal article" date="2017" name="Nat. Ecol. Evol.">
        <title>Scallop genome provides insights into evolution of bilaterian karyotype and development.</title>
        <authorList>
            <person name="Wang S."/>
            <person name="Zhang J."/>
            <person name="Jiao W."/>
            <person name="Li J."/>
            <person name="Xun X."/>
            <person name="Sun Y."/>
            <person name="Guo X."/>
            <person name="Huan P."/>
            <person name="Dong B."/>
            <person name="Zhang L."/>
            <person name="Hu X."/>
            <person name="Sun X."/>
            <person name="Wang J."/>
            <person name="Zhao C."/>
            <person name="Wang Y."/>
            <person name="Wang D."/>
            <person name="Huang X."/>
            <person name="Wang R."/>
            <person name="Lv J."/>
            <person name="Li Y."/>
            <person name="Zhang Z."/>
            <person name="Liu B."/>
            <person name="Lu W."/>
            <person name="Hui Y."/>
            <person name="Liang J."/>
            <person name="Zhou Z."/>
            <person name="Hou R."/>
            <person name="Li X."/>
            <person name="Liu Y."/>
            <person name="Li H."/>
            <person name="Ning X."/>
            <person name="Lin Y."/>
            <person name="Zhao L."/>
            <person name="Xing Q."/>
            <person name="Dou J."/>
            <person name="Li Y."/>
            <person name="Mao J."/>
            <person name="Guo H."/>
            <person name="Dou H."/>
            <person name="Li T."/>
            <person name="Mu C."/>
            <person name="Jiang W."/>
            <person name="Fu Q."/>
            <person name="Fu X."/>
            <person name="Miao Y."/>
            <person name="Liu J."/>
            <person name="Yu Q."/>
            <person name="Li R."/>
            <person name="Liao H."/>
            <person name="Li X."/>
            <person name="Kong Y."/>
            <person name="Jiang Z."/>
            <person name="Chourrout D."/>
            <person name="Li R."/>
            <person name="Bao Z."/>
        </authorList>
    </citation>
    <scope>NUCLEOTIDE SEQUENCE [LARGE SCALE GENOMIC DNA]</scope>
    <source>
        <strain evidence="14 15">PY_sf001</strain>
    </source>
</reference>
<dbReference type="AlphaFoldDB" id="A0A210Q6C8"/>
<evidence type="ECO:0000256" key="10">
    <source>
        <dbReference type="ARBA" id="ARBA00025462"/>
    </source>
</evidence>
<feature type="domain" description="RRM" evidence="13">
    <location>
        <begin position="54"/>
        <end position="130"/>
    </location>
</feature>
<evidence type="ECO:0000313" key="15">
    <source>
        <dbReference type="Proteomes" id="UP000242188"/>
    </source>
</evidence>
<keyword evidence="15" id="KW-1185">Reference proteome</keyword>
<comment type="caution">
    <text evidence="14">The sequence shown here is derived from an EMBL/GenBank/DDBJ whole genome shotgun (WGS) entry which is preliminary data.</text>
</comment>
<evidence type="ECO:0000256" key="8">
    <source>
        <dbReference type="ARBA" id="ARBA00022917"/>
    </source>
</evidence>
<dbReference type="PANTHER" id="PTHR23236">
    <property type="entry name" value="EUKARYOTIC TRANSLATION INITIATION FACTOR 4B/4H"/>
    <property type="match status" value="1"/>
</dbReference>
<protein>
    <recommendedName>
        <fullName evidence="2">Eukaryotic translation initiation factor 4H</fullName>
    </recommendedName>
</protein>
<dbReference type="GO" id="GO:0003723">
    <property type="term" value="F:RNA binding"/>
    <property type="evidence" value="ECO:0007669"/>
    <property type="project" value="UniProtKB-UniRule"/>
</dbReference>
<dbReference type="InterPro" id="IPR012677">
    <property type="entry name" value="Nucleotide-bd_a/b_plait_sf"/>
</dbReference>
<dbReference type="Pfam" id="PF00076">
    <property type="entry name" value="RRM_1"/>
    <property type="match status" value="1"/>
</dbReference>
<evidence type="ECO:0000256" key="3">
    <source>
        <dbReference type="ARBA" id="ARBA00022481"/>
    </source>
</evidence>
<accession>A0A210Q6C8</accession>
<dbReference type="PANTHER" id="PTHR23236:SF11">
    <property type="entry name" value="EUKARYOTIC TRANSLATION INITIATION FACTOR 4H"/>
    <property type="match status" value="1"/>
</dbReference>
<evidence type="ECO:0000256" key="12">
    <source>
        <dbReference type="SAM" id="MobiDB-lite"/>
    </source>
</evidence>
<organism evidence="14 15">
    <name type="scientific">Mizuhopecten yessoensis</name>
    <name type="common">Japanese scallop</name>
    <name type="synonym">Patinopecten yessoensis</name>
    <dbReference type="NCBI Taxonomy" id="6573"/>
    <lineage>
        <taxon>Eukaryota</taxon>
        <taxon>Metazoa</taxon>
        <taxon>Spiralia</taxon>
        <taxon>Lophotrochozoa</taxon>
        <taxon>Mollusca</taxon>
        <taxon>Bivalvia</taxon>
        <taxon>Autobranchia</taxon>
        <taxon>Pteriomorphia</taxon>
        <taxon>Pectinida</taxon>
        <taxon>Pectinoidea</taxon>
        <taxon>Pectinidae</taxon>
        <taxon>Mizuhopecten</taxon>
    </lineage>
</organism>
<feature type="compositionally biased region" description="Gly residues" evidence="12">
    <location>
        <begin position="169"/>
        <end position="183"/>
    </location>
</feature>
<dbReference type="GO" id="GO:0003743">
    <property type="term" value="F:translation initiation factor activity"/>
    <property type="evidence" value="ECO:0007669"/>
    <property type="project" value="UniProtKB-KW"/>
</dbReference>
<feature type="compositionally biased region" description="Basic and acidic residues" evidence="12">
    <location>
        <begin position="156"/>
        <end position="168"/>
    </location>
</feature>
<comment type="subcellular location">
    <subcellularLocation>
        <location evidence="1">Cytoplasm</location>
        <location evidence="1">Perinuclear region</location>
    </subcellularLocation>
</comment>
<dbReference type="SUPFAM" id="SSF54928">
    <property type="entry name" value="RNA-binding domain, RBD"/>
    <property type="match status" value="1"/>
</dbReference>
<dbReference type="SMART" id="SM00360">
    <property type="entry name" value="RRM"/>
    <property type="match status" value="1"/>
</dbReference>
<feature type="region of interest" description="Disordered" evidence="12">
    <location>
        <begin position="129"/>
        <end position="284"/>
    </location>
</feature>
<keyword evidence="3" id="KW-0488">Methylation</keyword>
<keyword evidence="7 11" id="KW-0694">RNA-binding</keyword>
<keyword evidence="8" id="KW-0648">Protein biosynthesis</keyword>
<proteinExistence type="predicted"/>
<dbReference type="Gene3D" id="3.30.70.330">
    <property type="match status" value="1"/>
</dbReference>
<dbReference type="OrthoDB" id="48651at2759"/>
<evidence type="ECO:0000256" key="4">
    <source>
        <dbReference type="ARBA" id="ARBA00022490"/>
    </source>
</evidence>
<dbReference type="GO" id="GO:0048471">
    <property type="term" value="C:perinuclear region of cytoplasm"/>
    <property type="evidence" value="ECO:0007669"/>
    <property type="project" value="UniProtKB-SubCell"/>
</dbReference>
<evidence type="ECO:0000256" key="5">
    <source>
        <dbReference type="ARBA" id="ARBA00022540"/>
    </source>
</evidence>
<keyword evidence="9" id="KW-0007">Acetylation</keyword>
<keyword evidence="5 14" id="KW-0396">Initiation factor</keyword>
<dbReference type="FunFam" id="3.30.70.330:FF:000115">
    <property type="entry name" value="eukaryotic translation initiation factor 4H"/>
    <property type="match status" value="1"/>
</dbReference>
<feature type="compositionally biased region" description="Low complexity" evidence="12">
    <location>
        <begin position="229"/>
        <end position="240"/>
    </location>
</feature>
<dbReference type="CDD" id="cd12401">
    <property type="entry name" value="RRM_eIF4H"/>
    <property type="match status" value="1"/>
</dbReference>
<feature type="compositionally biased region" description="Basic and acidic residues" evidence="12">
    <location>
        <begin position="184"/>
        <end position="207"/>
    </location>
</feature>
<comment type="function">
    <text evidence="10">Stimulates the RNA helicase activity of EIF4A in the translation initiation complex. Binds weakly mRNA.</text>
</comment>
<dbReference type="InterPro" id="IPR000504">
    <property type="entry name" value="RRM_dom"/>
</dbReference>
<dbReference type="PROSITE" id="PS50102">
    <property type="entry name" value="RRM"/>
    <property type="match status" value="1"/>
</dbReference>
<feature type="compositionally biased region" description="Basic and acidic residues" evidence="12">
    <location>
        <begin position="263"/>
        <end position="277"/>
    </location>
</feature>
<sequence length="284" mass="30474">MADSFGGDYSNYGGKRGYDNDYNQRSYGGGRSGGNSYGGGRDRGRKPLPTEPPYTCYVGNLPFGIVQGDLEIIFQDLKVKSVRLVRDKETDTFKGFAYVEFEDIESLKEALTYDSALFEDKNLRVDVAESRQNDRRGGFRGGRGGGRGGGGQDGGFRGHGDRGGDRGGGRGGYRGGGGGYQGDGGDRYNDRPRGDRGGYNRSDDGPPRRRQNSGGQADPELREASPESAAARPRLKLAPRTVKAPIAGAAVVSRNSSIFGTGKAREESAPDENRSRTTSENSNM</sequence>
<keyword evidence="4" id="KW-0963">Cytoplasm</keyword>
<evidence type="ECO:0000256" key="9">
    <source>
        <dbReference type="ARBA" id="ARBA00022990"/>
    </source>
</evidence>
<gene>
    <name evidence="14" type="ORF">KP79_PYT15827</name>
</gene>
<evidence type="ECO:0000256" key="1">
    <source>
        <dbReference type="ARBA" id="ARBA00004556"/>
    </source>
</evidence>
<feature type="compositionally biased region" description="Gly residues" evidence="12">
    <location>
        <begin position="27"/>
        <end position="39"/>
    </location>
</feature>
<evidence type="ECO:0000256" key="2">
    <source>
        <dbReference type="ARBA" id="ARBA00013856"/>
    </source>
</evidence>
<dbReference type="STRING" id="6573.A0A210Q6C8"/>
<evidence type="ECO:0000256" key="11">
    <source>
        <dbReference type="PROSITE-ProRule" id="PRU00176"/>
    </source>
</evidence>
<evidence type="ECO:0000259" key="13">
    <source>
        <dbReference type="PROSITE" id="PS50102"/>
    </source>
</evidence>
<dbReference type="InterPro" id="IPR034229">
    <property type="entry name" value="eIF4H_RRM"/>
</dbReference>
<feature type="compositionally biased region" description="Gly residues" evidence="12">
    <location>
        <begin position="139"/>
        <end position="155"/>
    </location>
</feature>
<feature type="region of interest" description="Disordered" evidence="12">
    <location>
        <begin position="1"/>
        <end position="51"/>
    </location>
</feature>
<evidence type="ECO:0000256" key="7">
    <source>
        <dbReference type="ARBA" id="ARBA00022884"/>
    </source>
</evidence>
<evidence type="ECO:0000313" key="14">
    <source>
        <dbReference type="EMBL" id="OWF44294.1"/>
    </source>
</evidence>
<evidence type="ECO:0000256" key="6">
    <source>
        <dbReference type="ARBA" id="ARBA00022553"/>
    </source>
</evidence>
<name>A0A210Q6C8_MIZYE</name>
<dbReference type="EMBL" id="NEDP02004827">
    <property type="protein sequence ID" value="OWF44294.1"/>
    <property type="molecule type" value="Genomic_DNA"/>
</dbReference>